<evidence type="ECO:0000313" key="2">
    <source>
        <dbReference type="Proteomes" id="UP000831921"/>
    </source>
</evidence>
<gene>
    <name evidence="1" type="ORF">M1K48_10685</name>
</gene>
<organism evidence="1 2">
    <name type="scientific">Sphingomonas glaciei</name>
    <dbReference type="NCBI Taxonomy" id="2938948"/>
    <lineage>
        <taxon>Bacteria</taxon>
        <taxon>Pseudomonadati</taxon>
        <taxon>Pseudomonadota</taxon>
        <taxon>Alphaproteobacteria</taxon>
        <taxon>Sphingomonadales</taxon>
        <taxon>Sphingomonadaceae</taxon>
        <taxon>Sphingomonas</taxon>
    </lineage>
</organism>
<dbReference type="InterPro" id="IPR008320">
    <property type="entry name" value="UCP032025"/>
</dbReference>
<sequence>MTLAQATQSTTYSSVPLHLTKVAVGCRTLESLEKRIATRSRDGEVRVVTRMRPKRMAEIVEGGALYWIVKHRLVGCQTILRFEDRSDGRLDIVCADRLLSIPQTPKRGHQGWRYLAHEDAPKPGDNDDSGLSLLPPSLYGRLSALALL</sequence>
<dbReference type="EMBL" id="CP097253">
    <property type="protein sequence ID" value="UUR07402.1"/>
    <property type="molecule type" value="Genomic_DNA"/>
</dbReference>
<name>A0ABY5MTJ6_9SPHN</name>
<dbReference type="Proteomes" id="UP000831921">
    <property type="component" value="Chromosome"/>
</dbReference>
<evidence type="ECO:0000313" key="1">
    <source>
        <dbReference type="EMBL" id="UUR07402.1"/>
    </source>
</evidence>
<keyword evidence="2" id="KW-1185">Reference proteome</keyword>
<dbReference type="RefSeq" id="WP_249455097.1">
    <property type="nucleotide sequence ID" value="NZ_CP097253.1"/>
</dbReference>
<proteinExistence type="predicted"/>
<reference evidence="1 2" key="1">
    <citation type="submission" date="2022-05" db="EMBL/GenBank/DDBJ databases">
        <title>S8-45 Sphingomonas ultraviolaceadurans.</title>
        <authorList>
            <person name="Liu Y."/>
        </authorList>
    </citation>
    <scope>NUCLEOTIDE SEQUENCE [LARGE SCALE GENOMIC DNA]</scope>
    <source>
        <strain evidence="1 2">S8-45</strain>
    </source>
</reference>
<protein>
    <submittedName>
        <fullName evidence="1">DUF1489 domain-containing protein</fullName>
    </submittedName>
</protein>
<dbReference type="PIRSF" id="PIRSF032025">
    <property type="entry name" value="UCP032025"/>
    <property type="match status" value="1"/>
</dbReference>
<dbReference type="Pfam" id="PF07370">
    <property type="entry name" value="DUF1489"/>
    <property type="match status" value="1"/>
</dbReference>
<accession>A0ABY5MTJ6</accession>